<keyword evidence="3" id="KW-1185">Reference proteome</keyword>
<proteinExistence type="predicted"/>
<gene>
    <name evidence="2" type="ORF">HD595_005289</name>
</gene>
<feature type="domain" description="NodB homology" evidence="1">
    <location>
        <begin position="33"/>
        <end position="131"/>
    </location>
</feature>
<dbReference type="Proteomes" id="UP001320766">
    <property type="component" value="Unassembled WGS sequence"/>
</dbReference>
<evidence type="ECO:0000313" key="2">
    <source>
        <dbReference type="EMBL" id="MCP2349167.1"/>
    </source>
</evidence>
<dbReference type="InterPro" id="IPR002509">
    <property type="entry name" value="NODB_dom"/>
</dbReference>
<accession>A0ABT1K666</accession>
<name>A0ABT1K666_9ACTN</name>
<reference evidence="2 3" key="1">
    <citation type="submission" date="2022-06" db="EMBL/GenBank/DDBJ databases">
        <title>Sequencing the genomes of 1000 actinobacteria strains.</title>
        <authorList>
            <person name="Klenk H.-P."/>
        </authorList>
    </citation>
    <scope>NUCLEOTIDE SEQUENCE [LARGE SCALE GENOMIC DNA]</scope>
    <source>
        <strain evidence="2 3">DSM 44170</strain>
    </source>
</reference>
<organism evidence="2 3">
    <name type="scientific">Nonomuraea roseoviolacea subsp. carminata</name>
    <dbReference type="NCBI Taxonomy" id="160689"/>
    <lineage>
        <taxon>Bacteria</taxon>
        <taxon>Bacillati</taxon>
        <taxon>Actinomycetota</taxon>
        <taxon>Actinomycetes</taxon>
        <taxon>Streptosporangiales</taxon>
        <taxon>Streptosporangiaceae</taxon>
        <taxon>Nonomuraea</taxon>
    </lineage>
</organism>
<dbReference type="SUPFAM" id="SSF88713">
    <property type="entry name" value="Glycoside hydrolase/deacetylase"/>
    <property type="match status" value="1"/>
</dbReference>
<evidence type="ECO:0000259" key="1">
    <source>
        <dbReference type="Pfam" id="PF01522"/>
    </source>
</evidence>
<dbReference type="Gene3D" id="3.20.20.370">
    <property type="entry name" value="Glycoside hydrolase/deacetylase"/>
    <property type="match status" value="1"/>
</dbReference>
<dbReference type="Pfam" id="PF01522">
    <property type="entry name" value="Polysacc_deac_1"/>
    <property type="match status" value="1"/>
</dbReference>
<dbReference type="EMBL" id="JAMZEC010000001">
    <property type="protein sequence ID" value="MCP2349167.1"/>
    <property type="molecule type" value="Genomic_DNA"/>
</dbReference>
<evidence type="ECO:0000313" key="3">
    <source>
        <dbReference type="Proteomes" id="UP001320766"/>
    </source>
</evidence>
<dbReference type="InterPro" id="IPR011330">
    <property type="entry name" value="Glyco_hydro/deAcase_b/a-brl"/>
</dbReference>
<comment type="caution">
    <text evidence="2">The sequence shown here is derived from an EMBL/GenBank/DDBJ whole genome shotgun (WGS) entry which is preliminary data.</text>
</comment>
<sequence length="297" mass="33243">MPGICILSIDTELAWGTDDVDLPKYAKALDEEPSTTKRLLALLDEYQVPATWAIVGRLLAPSENGEIRTPEKWYYAPYLLDWITGACVDHEIGTHTFSHVYTQDPATTREVWVRELEAAARLGERLGVPVRSIVHPRNQVAYVDTLPEAGIIAYRGVERNWYGNRLGPLHLLDRALGTPATTYDPRTLRVGERLVNLPASQFLVGSNGLRRLIPAASRIRQARLGLDRAARRGEVYHLWFHPFNLDGELMFGAMEGILGEIAARRDRGEIQVMTMVQAAELILRTAQVSGRETAVRP</sequence>
<dbReference type="RefSeq" id="WP_253773500.1">
    <property type="nucleotide sequence ID" value="NZ_BAAAVE010000048.1"/>
</dbReference>
<protein>
    <recommendedName>
        <fullName evidence="1">NodB homology domain-containing protein</fullName>
    </recommendedName>
</protein>